<proteinExistence type="predicted"/>
<organism evidence="3 4">
    <name type="scientific">Agaricus bisporus var. burnettii</name>
    <dbReference type="NCBI Taxonomy" id="192524"/>
    <lineage>
        <taxon>Eukaryota</taxon>
        <taxon>Fungi</taxon>
        <taxon>Dikarya</taxon>
        <taxon>Basidiomycota</taxon>
        <taxon>Agaricomycotina</taxon>
        <taxon>Agaricomycetes</taxon>
        <taxon>Agaricomycetidae</taxon>
        <taxon>Agaricales</taxon>
        <taxon>Agaricineae</taxon>
        <taxon>Agaricaceae</taxon>
        <taxon>Agaricus</taxon>
    </lineage>
</organism>
<accession>A0A8H7KJY0</accession>
<evidence type="ECO:0000313" key="4">
    <source>
        <dbReference type="Proteomes" id="UP000629468"/>
    </source>
</evidence>
<evidence type="ECO:0000256" key="2">
    <source>
        <dbReference type="SAM" id="MobiDB-lite"/>
    </source>
</evidence>
<dbReference type="AlphaFoldDB" id="A0A8H7KJY0"/>
<comment type="caution">
    <text evidence="3">The sequence shown here is derived from an EMBL/GenBank/DDBJ whole genome shotgun (WGS) entry which is preliminary data.</text>
</comment>
<keyword evidence="1" id="KW-0175">Coiled coil</keyword>
<sequence>MHEMSDIPQPSSESPLAEIRPEEHGEVPIQENFSTAELQLYLRQIHQLDLQSKSESRELRKEISHLDKKLKDRESQRRKLREISKELELAQKFLSTADSLSQADAVREMERLNEEILQLTSIMAYEYLQIGEKKLPTKKGQGILLRRSPLIRNLGGSINLIMAENLVDTSAIQIGWQSILVNWCSNLIQEWVLEHMGFDFDSCFLNMYQHISSKNDPAIARRWRSIIYGVTNDVAEKKQRALVRKVLQALADLPVLWGYVFDQGVYNFIYKEFRRRIGPIIEQCFILRAMLGHDIASTEIRPYLIASGTKYNPENADLYEDGLDEMEEELGGAVACSTTLGLRCITRSRNSDGGFEEKTELILKPRIILLGMLKTIIL</sequence>
<reference evidence="3 4" key="1">
    <citation type="journal article" name="Sci. Rep.">
        <title>Telomere-to-telomere assembled and centromere annotated genomes of the two main subspecies of the button mushroom Agaricus bisporus reveal especially polymorphic chromosome ends.</title>
        <authorList>
            <person name="Sonnenberg A.S.M."/>
            <person name="Sedaghat-Telgerd N."/>
            <person name="Lavrijssen B."/>
            <person name="Ohm R.A."/>
            <person name="Hendrickx P.M."/>
            <person name="Scholtmeijer K."/>
            <person name="Baars J.J.P."/>
            <person name="van Peer A."/>
        </authorList>
    </citation>
    <scope>NUCLEOTIDE SEQUENCE [LARGE SCALE GENOMIC DNA]</scope>
    <source>
        <strain evidence="3 4">H119_p4</strain>
    </source>
</reference>
<gene>
    <name evidence="3" type="ORF">Agabi119p4_2242</name>
</gene>
<evidence type="ECO:0000256" key="1">
    <source>
        <dbReference type="SAM" id="Coils"/>
    </source>
</evidence>
<protein>
    <submittedName>
        <fullName evidence="3">Uncharacterized protein</fullName>
    </submittedName>
</protein>
<feature type="region of interest" description="Disordered" evidence="2">
    <location>
        <begin position="1"/>
        <end position="28"/>
    </location>
</feature>
<evidence type="ECO:0000313" key="3">
    <source>
        <dbReference type="EMBL" id="KAF7782866.1"/>
    </source>
</evidence>
<feature type="coiled-coil region" evidence="1">
    <location>
        <begin position="56"/>
        <end position="122"/>
    </location>
</feature>
<name>A0A8H7KJY0_AGABI</name>
<dbReference type="Proteomes" id="UP000629468">
    <property type="component" value="Unassembled WGS sequence"/>
</dbReference>
<dbReference type="EMBL" id="JABXXO010000003">
    <property type="protein sequence ID" value="KAF7782866.1"/>
    <property type="molecule type" value="Genomic_DNA"/>
</dbReference>